<feature type="binding site" evidence="9">
    <location>
        <position position="181"/>
    </location>
    <ligand>
        <name>2-[(2R,5Z)-2-carboxy-4-methylthiazol-5(2H)-ylidene]ethyl phosphate</name>
        <dbReference type="ChEBI" id="CHEBI:62899"/>
    </ligand>
</feature>
<comment type="caution">
    <text evidence="9">Lacks conserved residue(s) required for the propagation of feature annotation.</text>
</comment>
<comment type="cofactor">
    <cofactor evidence="9">
        <name>Mg(2+)</name>
        <dbReference type="ChEBI" id="CHEBI:18420"/>
    </cofactor>
    <text evidence="9">Binds 1 Mg(2+) ion per subunit.</text>
</comment>
<comment type="caution">
    <text evidence="13">The sequence shown here is derived from an EMBL/GenBank/DDBJ whole genome shotgun (WGS) entry which is preliminary data.</text>
</comment>
<keyword evidence="5 9" id="KW-0784">Thiamine biosynthesis</keyword>
<name>A0ABV6HVG0_9PAST</name>
<comment type="catalytic activity">
    <reaction evidence="7 9 10">
        <text>2-(2-carboxy-4-methylthiazol-5-yl)ethyl phosphate + 4-amino-2-methyl-5-(diphosphooxymethyl)pyrimidine + 2 H(+) = thiamine phosphate + CO2 + diphosphate</text>
        <dbReference type="Rhea" id="RHEA:47848"/>
        <dbReference type="ChEBI" id="CHEBI:15378"/>
        <dbReference type="ChEBI" id="CHEBI:16526"/>
        <dbReference type="ChEBI" id="CHEBI:33019"/>
        <dbReference type="ChEBI" id="CHEBI:37575"/>
        <dbReference type="ChEBI" id="CHEBI:57841"/>
        <dbReference type="ChEBI" id="CHEBI:62890"/>
        <dbReference type="EC" id="2.5.1.3"/>
    </reaction>
</comment>
<sequence>MNREILRCYLVAGTQDCRHLPEYKQSPQVALLTQLEAALQQGVTCYQFREKGTFSLQDPQQIEQLASECQVLCRQYNVPFIVNNEVWLAEKLHADGIHVGQKDCPVEQVVQYLSHSMLIGLSVNTLAQALQHNTTSDVNYYGCGPIFPTQSKSDAEQAVGIEFIQRLRESGITKPLVAIGGIKAEHAKPLCQAGADGVAVISTIMQAEDLSGTIQTILRGKK</sequence>
<dbReference type="EMBL" id="JBHLWA010000004">
    <property type="protein sequence ID" value="MFC0322120.1"/>
    <property type="molecule type" value="Genomic_DNA"/>
</dbReference>
<evidence type="ECO:0000313" key="13">
    <source>
        <dbReference type="EMBL" id="MFC0322120.1"/>
    </source>
</evidence>
<feature type="binding site" evidence="9">
    <location>
        <position position="122"/>
    </location>
    <ligand>
        <name>4-amino-2-methyl-5-(diphosphooxymethyl)pyrimidine</name>
        <dbReference type="ChEBI" id="CHEBI:57841"/>
    </ligand>
</feature>
<reference evidence="13 14" key="1">
    <citation type="submission" date="2024-09" db="EMBL/GenBank/DDBJ databases">
        <authorList>
            <person name="Sun Q."/>
            <person name="Mori K."/>
        </authorList>
    </citation>
    <scope>NUCLEOTIDE SEQUENCE [LARGE SCALE GENOMIC DNA]</scope>
    <source>
        <strain evidence="13 14">CCM 7538</strain>
    </source>
</reference>
<dbReference type="InterPro" id="IPR034291">
    <property type="entry name" value="TMP_synthase"/>
</dbReference>
<comment type="similarity">
    <text evidence="9 10">Belongs to the thiamine-phosphate synthase family.</text>
</comment>
<dbReference type="Pfam" id="PF02581">
    <property type="entry name" value="TMP-TENI"/>
    <property type="match status" value="1"/>
</dbReference>
<dbReference type="Gene3D" id="3.20.20.70">
    <property type="entry name" value="Aldolase class I"/>
    <property type="match status" value="1"/>
</dbReference>
<dbReference type="SUPFAM" id="SSF51391">
    <property type="entry name" value="Thiamin phosphate synthase"/>
    <property type="match status" value="1"/>
</dbReference>
<evidence type="ECO:0000256" key="8">
    <source>
        <dbReference type="ARBA" id="ARBA00047883"/>
    </source>
</evidence>
<keyword evidence="2 9" id="KW-0808">Transferase</keyword>
<evidence type="ECO:0000256" key="6">
    <source>
        <dbReference type="ARBA" id="ARBA00047334"/>
    </source>
</evidence>
<dbReference type="InterPro" id="IPR036206">
    <property type="entry name" value="ThiamineP_synth_sf"/>
</dbReference>
<dbReference type="NCBIfam" id="TIGR00693">
    <property type="entry name" value="thiE"/>
    <property type="match status" value="1"/>
</dbReference>
<gene>
    <name evidence="9 13" type="primary">thiE</name>
    <name evidence="13" type="ORF">ACFFHT_00835</name>
</gene>
<evidence type="ECO:0000256" key="10">
    <source>
        <dbReference type="RuleBase" id="RU003826"/>
    </source>
</evidence>
<dbReference type="RefSeq" id="WP_382372571.1">
    <property type="nucleotide sequence ID" value="NZ_JBHLWA010000004.1"/>
</dbReference>
<evidence type="ECO:0000256" key="1">
    <source>
        <dbReference type="ARBA" id="ARBA00005165"/>
    </source>
</evidence>
<comment type="function">
    <text evidence="9">Condenses 4-methyl-5-(beta-hydroxyethyl)thiazole monophosphate (THZ-P) and 2-methyl-4-amino-5-hydroxymethyl pyrimidine pyrophosphate (HMP-PP) to form thiamine monophosphate (TMP).</text>
</comment>
<keyword evidence="3 9" id="KW-0479">Metal-binding</keyword>
<dbReference type="CDD" id="cd00564">
    <property type="entry name" value="TMP_TenI"/>
    <property type="match status" value="1"/>
</dbReference>
<feature type="domain" description="Thiamine phosphate synthase/TenI" evidence="12">
    <location>
        <begin position="28"/>
        <end position="204"/>
    </location>
</feature>
<dbReference type="InterPro" id="IPR022998">
    <property type="entry name" value="ThiamineP_synth_TenI"/>
</dbReference>
<feature type="binding site" evidence="9">
    <location>
        <position position="83"/>
    </location>
    <ligand>
        <name>4-amino-2-methyl-5-(diphosphooxymethyl)pyrimidine</name>
        <dbReference type="ChEBI" id="CHEBI:57841"/>
    </ligand>
</feature>
<organism evidence="13 14">
    <name type="scientific">Gallibacterium melopsittaci</name>
    <dbReference type="NCBI Taxonomy" id="516063"/>
    <lineage>
        <taxon>Bacteria</taxon>
        <taxon>Pseudomonadati</taxon>
        <taxon>Pseudomonadota</taxon>
        <taxon>Gammaproteobacteria</taxon>
        <taxon>Pasteurellales</taxon>
        <taxon>Pasteurellaceae</taxon>
        <taxon>Gallibacterium</taxon>
    </lineage>
</organism>
<feature type="binding site" evidence="9">
    <location>
        <begin position="149"/>
        <end position="151"/>
    </location>
    <ligand>
        <name>2-[(2R,5Z)-2-carboxy-4-methylthiazol-5(2H)-ylidene]ethyl phosphate</name>
        <dbReference type="ChEBI" id="CHEBI:62899"/>
    </ligand>
</feature>
<dbReference type="HAMAP" id="MF_00097">
    <property type="entry name" value="TMP_synthase"/>
    <property type="match status" value="1"/>
</dbReference>
<evidence type="ECO:0000256" key="2">
    <source>
        <dbReference type="ARBA" id="ARBA00022679"/>
    </source>
</evidence>
<evidence type="ECO:0000256" key="5">
    <source>
        <dbReference type="ARBA" id="ARBA00022977"/>
    </source>
</evidence>
<comment type="pathway">
    <text evidence="1 9 11">Cofactor biosynthesis; thiamine diphosphate biosynthesis; thiamine phosphate from 4-amino-2-methyl-5-diphosphomethylpyrimidine and 4-methyl-5-(2-phosphoethyl)-thiazole: step 1/1.</text>
</comment>
<comment type="catalytic activity">
    <reaction evidence="8 9 10">
        <text>2-[(2R,5Z)-2-carboxy-4-methylthiazol-5(2H)-ylidene]ethyl phosphate + 4-amino-2-methyl-5-(diphosphooxymethyl)pyrimidine + 2 H(+) = thiamine phosphate + CO2 + diphosphate</text>
        <dbReference type="Rhea" id="RHEA:47844"/>
        <dbReference type="ChEBI" id="CHEBI:15378"/>
        <dbReference type="ChEBI" id="CHEBI:16526"/>
        <dbReference type="ChEBI" id="CHEBI:33019"/>
        <dbReference type="ChEBI" id="CHEBI:37575"/>
        <dbReference type="ChEBI" id="CHEBI:57841"/>
        <dbReference type="ChEBI" id="CHEBI:62899"/>
        <dbReference type="EC" id="2.5.1.3"/>
    </reaction>
</comment>
<dbReference type="PANTHER" id="PTHR20857:SF15">
    <property type="entry name" value="THIAMINE-PHOSPHATE SYNTHASE"/>
    <property type="match status" value="1"/>
</dbReference>
<evidence type="ECO:0000256" key="7">
    <source>
        <dbReference type="ARBA" id="ARBA00047851"/>
    </source>
</evidence>
<evidence type="ECO:0000256" key="3">
    <source>
        <dbReference type="ARBA" id="ARBA00022723"/>
    </source>
</evidence>
<proteinExistence type="inferred from homology"/>
<dbReference type="PANTHER" id="PTHR20857">
    <property type="entry name" value="THIAMINE-PHOSPHATE PYROPHOSPHORYLASE"/>
    <property type="match status" value="1"/>
</dbReference>
<keyword evidence="14" id="KW-1185">Reference proteome</keyword>
<evidence type="ECO:0000259" key="12">
    <source>
        <dbReference type="Pfam" id="PF02581"/>
    </source>
</evidence>
<evidence type="ECO:0000256" key="11">
    <source>
        <dbReference type="RuleBase" id="RU004253"/>
    </source>
</evidence>
<dbReference type="EC" id="2.5.1.3" evidence="9"/>
<dbReference type="GO" id="GO:0004789">
    <property type="term" value="F:thiamine-phosphate diphosphorylase activity"/>
    <property type="evidence" value="ECO:0007669"/>
    <property type="project" value="UniProtKB-EC"/>
</dbReference>
<comment type="catalytic activity">
    <reaction evidence="6 9 10">
        <text>4-methyl-5-(2-phosphooxyethyl)-thiazole + 4-amino-2-methyl-5-(diphosphooxymethyl)pyrimidine + H(+) = thiamine phosphate + diphosphate</text>
        <dbReference type="Rhea" id="RHEA:22328"/>
        <dbReference type="ChEBI" id="CHEBI:15378"/>
        <dbReference type="ChEBI" id="CHEBI:33019"/>
        <dbReference type="ChEBI" id="CHEBI:37575"/>
        <dbReference type="ChEBI" id="CHEBI:57841"/>
        <dbReference type="ChEBI" id="CHEBI:58296"/>
        <dbReference type="EC" id="2.5.1.3"/>
    </reaction>
</comment>
<dbReference type="InterPro" id="IPR013785">
    <property type="entry name" value="Aldolase_TIM"/>
</dbReference>
<feature type="binding site" evidence="9">
    <location>
        <begin position="201"/>
        <end position="202"/>
    </location>
    <ligand>
        <name>2-[(2R,5Z)-2-carboxy-4-methylthiazol-5(2H)-ylidene]ethyl phosphate</name>
        <dbReference type="ChEBI" id="CHEBI:62899"/>
    </ligand>
</feature>
<dbReference type="Proteomes" id="UP001589769">
    <property type="component" value="Unassembled WGS sequence"/>
</dbReference>
<evidence type="ECO:0000256" key="9">
    <source>
        <dbReference type="HAMAP-Rule" id="MF_00097"/>
    </source>
</evidence>
<feature type="binding site" evidence="9">
    <location>
        <position position="103"/>
    </location>
    <ligand>
        <name>Mg(2+)</name>
        <dbReference type="ChEBI" id="CHEBI:18420"/>
    </ligand>
</feature>
<feature type="binding site" evidence="9">
    <location>
        <position position="152"/>
    </location>
    <ligand>
        <name>4-amino-2-methyl-5-(diphosphooxymethyl)pyrimidine</name>
        <dbReference type="ChEBI" id="CHEBI:57841"/>
    </ligand>
</feature>
<feature type="binding site" evidence="9">
    <location>
        <begin position="47"/>
        <end position="51"/>
    </location>
    <ligand>
        <name>4-amino-2-methyl-5-(diphosphooxymethyl)pyrimidine</name>
        <dbReference type="ChEBI" id="CHEBI:57841"/>
    </ligand>
</feature>
<accession>A0ABV6HVG0</accession>
<protein>
    <recommendedName>
        <fullName evidence="9">Thiamine-phosphate synthase</fullName>
        <shortName evidence="9">TP synthase</shortName>
        <shortName evidence="9">TPS</shortName>
        <ecNumber evidence="9">2.5.1.3</ecNumber>
    </recommendedName>
    <alternativeName>
        <fullName evidence="9">Thiamine-phosphate pyrophosphorylase</fullName>
        <shortName evidence="9">TMP pyrophosphorylase</shortName>
        <shortName evidence="9">TMP-PPase</shortName>
    </alternativeName>
</protein>
<evidence type="ECO:0000256" key="4">
    <source>
        <dbReference type="ARBA" id="ARBA00022842"/>
    </source>
</evidence>
<keyword evidence="4 9" id="KW-0460">Magnesium</keyword>
<evidence type="ECO:0000313" key="14">
    <source>
        <dbReference type="Proteomes" id="UP001589769"/>
    </source>
</evidence>